<dbReference type="AlphaFoldDB" id="A0A0H5QMY9"/>
<dbReference type="SMART" id="SM00671">
    <property type="entry name" value="SEL1"/>
    <property type="match status" value="1"/>
</dbReference>
<evidence type="ECO:0000313" key="1">
    <source>
        <dbReference type="EMBL" id="CRZ03550.1"/>
    </source>
</evidence>
<reference evidence="1" key="1">
    <citation type="submission" date="2015-04" db="EMBL/GenBank/DDBJ databases">
        <title>The genome sequence of the plant pathogenic Rhizarian Plasmodiophora brassicae reveals insights in its biotrophic life cycle and the origin of chitin synthesis.</title>
        <authorList>
            <person name="Schwelm A."/>
            <person name="Fogelqvist J."/>
            <person name="Knaust A."/>
            <person name="Julke S."/>
            <person name="Lilja T."/>
            <person name="Dhandapani V."/>
            <person name="Bonilla-Rosso G."/>
            <person name="Karlsson M."/>
            <person name="Shevchenko A."/>
            <person name="Choi S.R."/>
            <person name="Kim H.G."/>
            <person name="Park J.Y."/>
            <person name="Lim Y.P."/>
            <person name="Ludwig-Muller J."/>
            <person name="Dixelius C."/>
        </authorList>
    </citation>
    <scope>NUCLEOTIDE SEQUENCE</scope>
    <source>
        <tissue evidence="1">Potato root galls</tissue>
    </source>
</reference>
<organism evidence="1">
    <name type="scientific">Spongospora subterranea</name>
    <dbReference type="NCBI Taxonomy" id="70186"/>
    <lineage>
        <taxon>Eukaryota</taxon>
        <taxon>Sar</taxon>
        <taxon>Rhizaria</taxon>
        <taxon>Endomyxa</taxon>
        <taxon>Phytomyxea</taxon>
        <taxon>Plasmodiophorida</taxon>
        <taxon>Plasmodiophoridae</taxon>
        <taxon>Spongospora</taxon>
    </lineage>
</organism>
<dbReference type="InterPro" id="IPR011990">
    <property type="entry name" value="TPR-like_helical_dom_sf"/>
</dbReference>
<protein>
    <recommendedName>
        <fullName evidence="2">Sel1 repeat family protein</fullName>
    </recommendedName>
</protein>
<evidence type="ECO:0008006" key="2">
    <source>
        <dbReference type="Google" id="ProtNLM"/>
    </source>
</evidence>
<name>A0A0H5QMY9_9EUKA</name>
<proteinExistence type="predicted"/>
<feature type="non-terminal residue" evidence="1">
    <location>
        <position position="110"/>
    </location>
</feature>
<feature type="non-terminal residue" evidence="1">
    <location>
        <position position="1"/>
    </location>
</feature>
<dbReference type="Gene3D" id="1.25.40.10">
    <property type="entry name" value="Tetratricopeptide repeat domain"/>
    <property type="match status" value="2"/>
</dbReference>
<dbReference type="InterPro" id="IPR006597">
    <property type="entry name" value="Sel1-like"/>
</dbReference>
<dbReference type="EMBL" id="HACM01003108">
    <property type="protein sequence ID" value="CRZ03550.1"/>
    <property type="molecule type" value="Transcribed_RNA"/>
</dbReference>
<dbReference type="Pfam" id="PF08238">
    <property type="entry name" value="Sel1"/>
    <property type="match status" value="2"/>
</dbReference>
<sequence>GRAINGQGNPSQWDSRQLQFWLEEAITAFQLSVTQGNPSAMSNLGICYELGHLNACANAGRLLFSRGRYCDARRILVGLGQIYEKGIGVKGCPVTAFEYYERAAKLGNAQ</sequence>
<dbReference type="SUPFAM" id="SSF81901">
    <property type="entry name" value="HCP-like"/>
    <property type="match status" value="1"/>
</dbReference>
<accession>A0A0H5QMY9</accession>